<sequence length="188" mass="19986">MKAMLFAVCAAVAFIPTARGADESGPKAGEKAPALKVFGVVGKVEGKEADFAADRKDEPTIYVFVQAAEGGIPVGGRPAARFMKVLDDKIGDTSDKAEIVAVWLGEKAFDKHKEYLPKISMSLTFTKTALTAFDGEKSGPNNWGVNADVHLTVVVVNKGKVAKSFAFTSVNETDVKPVLEELKKAIGK</sequence>
<keyword evidence="3" id="KW-1185">Reference proteome</keyword>
<name>A0ABS5BW26_9BACT</name>
<gene>
    <name evidence="2" type="ORF">J8F10_21835</name>
</gene>
<evidence type="ECO:0000256" key="1">
    <source>
        <dbReference type="SAM" id="SignalP"/>
    </source>
</evidence>
<dbReference type="Proteomes" id="UP000676565">
    <property type="component" value="Unassembled WGS sequence"/>
</dbReference>
<feature type="chain" id="PRO_5047172709" evidence="1">
    <location>
        <begin position="21"/>
        <end position="188"/>
    </location>
</feature>
<accession>A0ABS5BW26</accession>
<evidence type="ECO:0000313" key="3">
    <source>
        <dbReference type="Proteomes" id="UP000676565"/>
    </source>
</evidence>
<dbReference type="RefSeq" id="WP_210657403.1">
    <property type="nucleotide sequence ID" value="NZ_JAGKQQ010000001.1"/>
</dbReference>
<organism evidence="2 3">
    <name type="scientific">Gemmata palustris</name>
    <dbReference type="NCBI Taxonomy" id="2822762"/>
    <lineage>
        <taxon>Bacteria</taxon>
        <taxon>Pseudomonadati</taxon>
        <taxon>Planctomycetota</taxon>
        <taxon>Planctomycetia</taxon>
        <taxon>Gemmatales</taxon>
        <taxon>Gemmataceae</taxon>
        <taxon>Gemmata</taxon>
    </lineage>
</organism>
<evidence type="ECO:0000313" key="2">
    <source>
        <dbReference type="EMBL" id="MBP3957904.1"/>
    </source>
</evidence>
<comment type="caution">
    <text evidence="2">The sequence shown here is derived from an EMBL/GenBank/DDBJ whole genome shotgun (WGS) entry which is preliminary data.</text>
</comment>
<dbReference type="EMBL" id="JAGKQQ010000001">
    <property type="protein sequence ID" value="MBP3957904.1"/>
    <property type="molecule type" value="Genomic_DNA"/>
</dbReference>
<protein>
    <submittedName>
        <fullName evidence="2">Uncharacterized protein</fullName>
    </submittedName>
</protein>
<proteinExistence type="predicted"/>
<keyword evidence="1" id="KW-0732">Signal</keyword>
<feature type="signal peptide" evidence="1">
    <location>
        <begin position="1"/>
        <end position="20"/>
    </location>
</feature>
<reference evidence="2 3" key="1">
    <citation type="submission" date="2021-04" db="EMBL/GenBank/DDBJ databases">
        <authorList>
            <person name="Ivanova A."/>
        </authorList>
    </citation>
    <scope>NUCLEOTIDE SEQUENCE [LARGE SCALE GENOMIC DNA]</scope>
    <source>
        <strain evidence="2 3">G18</strain>
    </source>
</reference>